<dbReference type="InterPro" id="IPR055312">
    <property type="entry name" value="FBL15-like"/>
</dbReference>
<feature type="region of interest" description="Disordered" evidence="1">
    <location>
        <begin position="13"/>
        <end position="63"/>
    </location>
</feature>
<evidence type="ECO:0000313" key="4">
    <source>
        <dbReference type="Proteomes" id="UP000327013"/>
    </source>
</evidence>
<dbReference type="InterPro" id="IPR036047">
    <property type="entry name" value="F-box-like_dom_sf"/>
</dbReference>
<accession>A0A5N6RP54</accession>
<dbReference type="AlphaFoldDB" id="A0A5N6RP54"/>
<dbReference type="InterPro" id="IPR001810">
    <property type="entry name" value="F-box_dom"/>
</dbReference>
<dbReference type="SUPFAM" id="SSF52047">
    <property type="entry name" value="RNI-like"/>
    <property type="match status" value="2"/>
</dbReference>
<protein>
    <recommendedName>
        <fullName evidence="2">F-box domain-containing protein</fullName>
    </recommendedName>
</protein>
<organism evidence="3 4">
    <name type="scientific">Carpinus fangiana</name>
    <dbReference type="NCBI Taxonomy" id="176857"/>
    <lineage>
        <taxon>Eukaryota</taxon>
        <taxon>Viridiplantae</taxon>
        <taxon>Streptophyta</taxon>
        <taxon>Embryophyta</taxon>
        <taxon>Tracheophyta</taxon>
        <taxon>Spermatophyta</taxon>
        <taxon>Magnoliopsida</taxon>
        <taxon>eudicotyledons</taxon>
        <taxon>Gunneridae</taxon>
        <taxon>Pentapetalae</taxon>
        <taxon>rosids</taxon>
        <taxon>fabids</taxon>
        <taxon>Fagales</taxon>
        <taxon>Betulaceae</taxon>
        <taxon>Carpinus</taxon>
    </lineage>
</organism>
<dbReference type="Pfam" id="PF12937">
    <property type="entry name" value="F-box-like"/>
    <property type="match status" value="1"/>
</dbReference>
<feature type="domain" description="F-box" evidence="2">
    <location>
        <begin position="209"/>
        <end position="255"/>
    </location>
</feature>
<keyword evidence="4" id="KW-1185">Reference proteome</keyword>
<feature type="compositionally biased region" description="Acidic residues" evidence="1">
    <location>
        <begin position="13"/>
        <end position="25"/>
    </location>
</feature>
<dbReference type="EMBL" id="CM017327">
    <property type="protein sequence ID" value="KAE8099930.1"/>
    <property type="molecule type" value="Genomic_DNA"/>
</dbReference>
<dbReference type="FunFam" id="3.80.10.10:FF:000605">
    <property type="entry name" value="F-box/LRR-repeat protein 15 isoform C"/>
    <property type="match status" value="1"/>
</dbReference>
<name>A0A5N6RP54_9ROSI</name>
<evidence type="ECO:0000313" key="3">
    <source>
        <dbReference type="EMBL" id="KAE8099930.1"/>
    </source>
</evidence>
<dbReference type="SUPFAM" id="SSF52058">
    <property type="entry name" value="L domain-like"/>
    <property type="match status" value="1"/>
</dbReference>
<dbReference type="EMBL" id="CM017327">
    <property type="protein sequence ID" value="KAE8099931.1"/>
    <property type="molecule type" value="Genomic_DNA"/>
</dbReference>
<proteinExistence type="predicted"/>
<evidence type="ECO:0000259" key="2">
    <source>
        <dbReference type="PROSITE" id="PS50181"/>
    </source>
</evidence>
<feature type="compositionally biased region" description="Polar residues" evidence="1">
    <location>
        <begin position="162"/>
        <end position="171"/>
    </location>
</feature>
<dbReference type="SMART" id="SM00256">
    <property type="entry name" value="FBOX"/>
    <property type="match status" value="1"/>
</dbReference>
<dbReference type="OrthoDB" id="550575at2759"/>
<dbReference type="Proteomes" id="UP000327013">
    <property type="component" value="Chromosome 7"/>
</dbReference>
<reference evidence="3 4" key="1">
    <citation type="submission" date="2019-06" db="EMBL/GenBank/DDBJ databases">
        <title>A chromosomal-level reference genome of Carpinus fangiana (Coryloideae, Betulaceae).</title>
        <authorList>
            <person name="Yang X."/>
            <person name="Wang Z."/>
            <person name="Zhang L."/>
            <person name="Hao G."/>
            <person name="Liu J."/>
            <person name="Yang Y."/>
        </authorList>
    </citation>
    <scope>NUCLEOTIDE SEQUENCE [LARGE SCALE GENOMIC DNA]</scope>
    <source>
        <strain evidence="3">Cfa_2016G</strain>
        <tissue evidence="3">Leaf</tissue>
    </source>
</reference>
<feature type="compositionally biased region" description="Basic and acidic residues" evidence="1">
    <location>
        <begin position="117"/>
        <end position="128"/>
    </location>
</feature>
<feature type="region of interest" description="Disordered" evidence="1">
    <location>
        <begin position="184"/>
        <end position="205"/>
    </location>
</feature>
<dbReference type="SMART" id="SM00367">
    <property type="entry name" value="LRR_CC"/>
    <property type="match status" value="9"/>
</dbReference>
<dbReference type="PROSITE" id="PS50181">
    <property type="entry name" value="FBOX"/>
    <property type="match status" value="1"/>
</dbReference>
<dbReference type="CDD" id="cd22109">
    <property type="entry name" value="F-box_FBXO41"/>
    <property type="match status" value="1"/>
</dbReference>
<gene>
    <name evidence="3" type="ORF">FH972_017874</name>
</gene>
<dbReference type="InterPro" id="IPR032675">
    <property type="entry name" value="LRR_dom_sf"/>
</dbReference>
<dbReference type="InterPro" id="IPR006553">
    <property type="entry name" value="Leu-rich_rpt_Cys-con_subtyp"/>
</dbReference>
<sequence length="1012" mass="110871">MKIWCCLCFAGEEEDDEEEVGEEDKGEVMREGVFGDTGNPEGRIGNDEDTEQLGPAANRSGRDEQLRRFEDAVVAMRGSGHWDGAARAGSLFSRFRISRGSDGEASSASAAAAPTGVEDRDRDSHSKRAKVHLDCHDYHFATAVSSNAENSTSSQERDYHISQGSSPSTNQMFYHTLTMTDGGDKNLSEFTDGNDDDGHESDTLRTEDLESRMDLTDDLLHMVFSFLDHINLCRAARVCKQWRAASAHEDFWKCLNFENRNISMEQFEDMCRRYPNATEVNISGAPAIHLLVMRAVSSLRNLEVLTLGRGQLGDTFFHALADCYLLKRLNVNDATLGNGIQEVQINHDSLRHLQLTKCRVMRVSVRCPQLETMSLKRSNMAQAVLNCPLLRELDIGSCHKLSDAAVRSAATSCPQLESLDMSNCSCVSDETLREIALACANLHFLNASYCPNISLESVRLPMLTVLKLHSCEGITSASMAAISYSSMLEVLELDNCSLLTSVSLDLPRLQNIRLVHCRKFADLNLRSTMLSSIMVSNCPALHRINITSNSLQKLALQKQESLTTLALQCQSLQEVDLTDCESLTNSICEVFSDGGGCPMLKSLVLDNCESLTAVRFCSASLVSLSLVGCRAITALELTCPYLEEVCLDGCDHLERASFCPVGLQSLNLGICPKLNVLSIEAPMMVLLELKGCGVLSEASINCPLLTSLDASFCSQLKDDCLSATTASCPLIESLVLMSCPSIGSDGLYSLRCLPQLTLLDLSYTFLMNLQPVFESCLQLKVLKLQACKYLADSSLEPLYKEGALPALQELDLSYGTLCQSAIEELLACCTHLTHVSLNGCVNMHDLNWGCSGGHLSELPSSYTSSSMSSTENINEPIWQANRLLQNLNCVGCSNIRKVFIPPAARCCHLSSLNLSLSANLKEVDLACFNLCFLNLSNCCSLEILKLECPKLTSLFLQSCNIDEVAVEAAISKCSMLETLDVRFCPKVCSMSMGRLRAACPSLKRIFSSLSPS</sequence>
<dbReference type="PANTHER" id="PTHR34709:SF57">
    <property type="entry name" value="F-BOX DOMAIN-CONTAINING PROTEIN"/>
    <property type="match status" value="1"/>
</dbReference>
<dbReference type="FunFam" id="3.80.10.10:FF:001382">
    <property type="entry name" value="F-box/LRR-repeat protein 15"/>
    <property type="match status" value="1"/>
</dbReference>
<dbReference type="PANTHER" id="PTHR34709">
    <property type="entry name" value="OS10G0396666 PROTEIN"/>
    <property type="match status" value="1"/>
</dbReference>
<dbReference type="FunFam" id="3.80.10.10:FF:000648">
    <property type="entry name" value="F-box/LRR-repeat protein 15"/>
    <property type="match status" value="1"/>
</dbReference>
<dbReference type="SUPFAM" id="SSF81383">
    <property type="entry name" value="F-box domain"/>
    <property type="match status" value="1"/>
</dbReference>
<feature type="region of interest" description="Disordered" evidence="1">
    <location>
        <begin position="146"/>
        <end position="171"/>
    </location>
</feature>
<dbReference type="Gene3D" id="3.80.10.10">
    <property type="entry name" value="Ribonuclease Inhibitor"/>
    <property type="match status" value="5"/>
</dbReference>
<dbReference type="FunFam" id="3.80.10.10:FF:000357">
    <property type="entry name" value="F-box/LRR-repeat protein 15"/>
    <property type="match status" value="1"/>
</dbReference>
<evidence type="ECO:0000256" key="1">
    <source>
        <dbReference type="SAM" id="MobiDB-lite"/>
    </source>
</evidence>
<feature type="region of interest" description="Disordered" evidence="1">
    <location>
        <begin position="100"/>
        <end position="128"/>
    </location>
</feature>